<dbReference type="SUPFAM" id="SSF48452">
    <property type="entry name" value="TPR-like"/>
    <property type="match status" value="1"/>
</dbReference>
<comment type="caution">
    <text evidence="1">The sequence shown here is derived from an EMBL/GenBank/DDBJ whole genome shotgun (WGS) entry which is preliminary data.</text>
</comment>
<dbReference type="Gene3D" id="1.25.40.10">
    <property type="entry name" value="Tetratricopeptide repeat domain"/>
    <property type="match status" value="1"/>
</dbReference>
<evidence type="ECO:0000313" key="2">
    <source>
        <dbReference type="Proteomes" id="UP000236286"/>
    </source>
</evidence>
<proteinExistence type="predicted"/>
<gene>
    <name evidence="1" type="ORF">CR492_11870</name>
</gene>
<accession>A0A2J7TGB1</accession>
<sequence>MRQSVSLALRENFEDAYGILDEAKIISPDYFEIFRIEAFVAFRQGDNPRAANAYETAFEYGINQPQLHHFYGGFLIRSFGDYPAASKQFDIALESDPLAVPVLREAARNKFFLYDFGSAQGLLSKAYGVGFLSHKDGVLVSDLQAQLYYRQAEFLLRSGDPRGAFESLRGLQAFVSGLSQEYFDATLVEHLQKALPVIESMQRYEQFCDLEMLDTLELTIRKLHPAFAVSALNEKCARDIYPRRVGLMKVQGRKETFGFLRDEEGVDAFIARASVDESLWAEMCNGKYVEYSIDEHADGKAKATNARLWEFKLGKA</sequence>
<dbReference type="EMBL" id="PDZR01000012">
    <property type="protein sequence ID" value="PNG25800.1"/>
    <property type="molecule type" value="Genomic_DNA"/>
</dbReference>
<name>A0A2J7TGB1_METSI</name>
<dbReference type="AlphaFoldDB" id="A0A2J7TGB1"/>
<dbReference type="InterPro" id="IPR011990">
    <property type="entry name" value="TPR-like_helical_dom_sf"/>
</dbReference>
<organism evidence="1 2">
    <name type="scientific">Methylocella silvestris</name>
    <dbReference type="NCBI Taxonomy" id="199596"/>
    <lineage>
        <taxon>Bacteria</taxon>
        <taxon>Pseudomonadati</taxon>
        <taxon>Pseudomonadota</taxon>
        <taxon>Alphaproteobacteria</taxon>
        <taxon>Hyphomicrobiales</taxon>
        <taxon>Beijerinckiaceae</taxon>
        <taxon>Methylocella</taxon>
    </lineage>
</organism>
<evidence type="ECO:0000313" key="1">
    <source>
        <dbReference type="EMBL" id="PNG25800.1"/>
    </source>
</evidence>
<reference evidence="1 2" key="1">
    <citation type="submission" date="2017-10" db="EMBL/GenBank/DDBJ databases">
        <title>Genome announcement of Methylocella silvestris TVC from permafrost.</title>
        <authorList>
            <person name="Wang J."/>
            <person name="Geng K."/>
            <person name="Ul-Haque F."/>
            <person name="Crombie A.T."/>
            <person name="Street L.E."/>
            <person name="Wookey P.A."/>
            <person name="Murrell J.C."/>
            <person name="Pratscher J."/>
        </authorList>
    </citation>
    <scope>NUCLEOTIDE SEQUENCE [LARGE SCALE GENOMIC DNA]</scope>
    <source>
        <strain evidence="1 2">TVC</strain>
    </source>
</reference>
<protein>
    <submittedName>
        <fullName evidence="1">Uncharacterized protein</fullName>
    </submittedName>
</protein>
<dbReference type="Proteomes" id="UP000236286">
    <property type="component" value="Unassembled WGS sequence"/>
</dbReference>